<dbReference type="Gene3D" id="3.20.20.80">
    <property type="entry name" value="Glycosidases"/>
    <property type="match status" value="1"/>
</dbReference>
<evidence type="ECO:0000256" key="5">
    <source>
        <dbReference type="SAM" id="SignalP"/>
    </source>
</evidence>
<dbReference type="GO" id="GO:0004553">
    <property type="term" value="F:hydrolase activity, hydrolyzing O-glycosyl compounds"/>
    <property type="evidence" value="ECO:0007669"/>
    <property type="project" value="InterPro"/>
</dbReference>
<comment type="caution">
    <text evidence="6">The sequence shown here is derived from an EMBL/GenBank/DDBJ whole genome shotgun (WGS) entry which is preliminary data.</text>
</comment>
<keyword evidence="7" id="KW-1185">Reference proteome</keyword>
<dbReference type="InterPro" id="IPR000490">
    <property type="entry name" value="Glyco_hydro_17"/>
</dbReference>
<name>A0AAV3QBH9_LITER</name>
<dbReference type="GO" id="GO:0005975">
    <property type="term" value="P:carbohydrate metabolic process"/>
    <property type="evidence" value="ECO:0007669"/>
    <property type="project" value="InterPro"/>
</dbReference>
<dbReference type="PANTHER" id="PTHR32227">
    <property type="entry name" value="GLUCAN ENDO-1,3-BETA-GLUCOSIDASE BG1-RELATED-RELATED"/>
    <property type="match status" value="1"/>
</dbReference>
<feature type="signal peptide" evidence="5">
    <location>
        <begin position="1"/>
        <end position="20"/>
    </location>
</feature>
<gene>
    <name evidence="6" type="ORF">LIER_17777</name>
</gene>
<evidence type="ECO:0000256" key="1">
    <source>
        <dbReference type="ARBA" id="ARBA00008773"/>
    </source>
</evidence>
<dbReference type="SUPFAM" id="SSF51445">
    <property type="entry name" value="(Trans)glycosidases"/>
    <property type="match status" value="1"/>
</dbReference>
<protein>
    <submittedName>
        <fullName evidence="6">Glucosidase</fullName>
    </submittedName>
</protein>
<evidence type="ECO:0000256" key="2">
    <source>
        <dbReference type="ARBA" id="ARBA00022801"/>
    </source>
</evidence>
<evidence type="ECO:0000313" key="6">
    <source>
        <dbReference type="EMBL" id="GAA0161467.1"/>
    </source>
</evidence>
<dbReference type="InterPro" id="IPR017853">
    <property type="entry name" value="GH"/>
</dbReference>
<sequence>MSHILIWVMTCSVLLTPSLATDGLGVNWGTQSAQVLDPDVIVQILKDNNIKKIKLFDSDIWTVKHFAGTGIEVMVGVPNNQLERFAKDYDNAKDYVKNNVSAHLKKGGVDIK</sequence>
<dbReference type="Proteomes" id="UP001454036">
    <property type="component" value="Unassembled WGS sequence"/>
</dbReference>
<dbReference type="AlphaFoldDB" id="A0AAV3QBH9"/>
<comment type="similarity">
    <text evidence="1 4">Belongs to the glycosyl hydrolase 17 family.</text>
</comment>
<keyword evidence="3" id="KW-0326">Glycosidase</keyword>
<accession>A0AAV3QBH9</accession>
<evidence type="ECO:0000256" key="3">
    <source>
        <dbReference type="ARBA" id="ARBA00023295"/>
    </source>
</evidence>
<dbReference type="Pfam" id="PF00332">
    <property type="entry name" value="Glyco_hydro_17"/>
    <property type="match status" value="1"/>
</dbReference>
<dbReference type="InterPro" id="IPR044965">
    <property type="entry name" value="Glyco_hydro_17_plant"/>
</dbReference>
<organism evidence="6 7">
    <name type="scientific">Lithospermum erythrorhizon</name>
    <name type="common">Purple gromwell</name>
    <name type="synonym">Lithospermum officinale var. erythrorhizon</name>
    <dbReference type="NCBI Taxonomy" id="34254"/>
    <lineage>
        <taxon>Eukaryota</taxon>
        <taxon>Viridiplantae</taxon>
        <taxon>Streptophyta</taxon>
        <taxon>Embryophyta</taxon>
        <taxon>Tracheophyta</taxon>
        <taxon>Spermatophyta</taxon>
        <taxon>Magnoliopsida</taxon>
        <taxon>eudicotyledons</taxon>
        <taxon>Gunneridae</taxon>
        <taxon>Pentapetalae</taxon>
        <taxon>asterids</taxon>
        <taxon>lamiids</taxon>
        <taxon>Boraginales</taxon>
        <taxon>Boraginaceae</taxon>
        <taxon>Boraginoideae</taxon>
        <taxon>Lithospermeae</taxon>
        <taxon>Lithospermum</taxon>
    </lineage>
</organism>
<proteinExistence type="inferred from homology"/>
<keyword evidence="2" id="KW-0378">Hydrolase</keyword>
<feature type="chain" id="PRO_5043663092" evidence="5">
    <location>
        <begin position="21"/>
        <end position="112"/>
    </location>
</feature>
<evidence type="ECO:0000313" key="7">
    <source>
        <dbReference type="Proteomes" id="UP001454036"/>
    </source>
</evidence>
<dbReference type="EMBL" id="BAABME010004186">
    <property type="protein sequence ID" value="GAA0161467.1"/>
    <property type="molecule type" value="Genomic_DNA"/>
</dbReference>
<evidence type="ECO:0000256" key="4">
    <source>
        <dbReference type="RuleBase" id="RU004335"/>
    </source>
</evidence>
<keyword evidence="5" id="KW-0732">Signal</keyword>
<reference evidence="6 7" key="1">
    <citation type="submission" date="2024-01" db="EMBL/GenBank/DDBJ databases">
        <title>The complete chloroplast genome sequence of Lithospermum erythrorhizon: insights into the phylogenetic relationship among Boraginaceae species and the maternal lineages of purple gromwells.</title>
        <authorList>
            <person name="Okada T."/>
            <person name="Watanabe K."/>
        </authorList>
    </citation>
    <scope>NUCLEOTIDE SEQUENCE [LARGE SCALE GENOMIC DNA]</scope>
</reference>